<dbReference type="PROSITE" id="PS50885">
    <property type="entry name" value="HAMP"/>
    <property type="match status" value="1"/>
</dbReference>
<evidence type="ECO:0000256" key="4">
    <source>
        <dbReference type="SAM" id="Coils"/>
    </source>
</evidence>
<comment type="similarity">
    <text evidence="2">Belongs to the methyl-accepting chemotaxis (MCP) protein family.</text>
</comment>
<dbReference type="EMBL" id="SRLB01000034">
    <property type="protein sequence ID" value="TGD95074.1"/>
    <property type="molecule type" value="Genomic_DNA"/>
</dbReference>
<evidence type="ECO:0000256" key="2">
    <source>
        <dbReference type="ARBA" id="ARBA00029447"/>
    </source>
</evidence>
<name>A0A4Z0NH40_9HYPH</name>
<dbReference type="Gene3D" id="1.10.8.500">
    <property type="entry name" value="HAMP domain in histidine kinase"/>
    <property type="match status" value="1"/>
</dbReference>
<feature type="domain" description="Methyl-accepting transducer" evidence="5">
    <location>
        <begin position="159"/>
        <end position="388"/>
    </location>
</feature>
<keyword evidence="1 3" id="KW-0807">Transducer</keyword>
<dbReference type="Pfam" id="PF00672">
    <property type="entry name" value="HAMP"/>
    <property type="match status" value="1"/>
</dbReference>
<dbReference type="InterPro" id="IPR003660">
    <property type="entry name" value="HAMP_dom"/>
</dbReference>
<sequence>MSAAIAGSDVASTVESVFSMNRAVATTRGTIRAVRMVPACKQISQKWQPSLRQKSLSVSRLMTMTVARPMKRLVRVLERMAQGDDDTDIVEAERGDEIGAVARAVQGIKTMVARKALERAEIERLAEEAGSAERSRTMTSMADGFEQAVGGIVGMVSSSSTELQATAQAMAATASETARKSTSMASAAGDAASNVNTIAAAAEELDASILEISRQVAGSADLARRSVDEADETGVLVQELRAAASRIGDVVGLISDIASQTNLLALNATIEAARAGAAGKGFAVVAAEVKMLADQTARATRDISSQIAVIETTTNQAVTSIGGITERIREIDRVATSIAAAVEQLGAATQDIVRNVSRAARDNDQVTSDISGMAGAAEETGAAASRVLDAASELTRQSERLSTQVGDFLARVRAG</sequence>
<gene>
    <name evidence="7" type="ORF">EU555_29975</name>
</gene>
<dbReference type="GO" id="GO:0016020">
    <property type="term" value="C:membrane"/>
    <property type="evidence" value="ECO:0007669"/>
    <property type="project" value="InterPro"/>
</dbReference>
<evidence type="ECO:0000256" key="3">
    <source>
        <dbReference type="PROSITE-ProRule" id="PRU00284"/>
    </source>
</evidence>
<dbReference type="PANTHER" id="PTHR32089">
    <property type="entry name" value="METHYL-ACCEPTING CHEMOTAXIS PROTEIN MCPB"/>
    <property type="match status" value="1"/>
</dbReference>
<protein>
    <submittedName>
        <fullName evidence="7">Methyl-accepting chemotaxis protein</fullName>
    </submittedName>
</protein>
<proteinExistence type="inferred from homology"/>
<dbReference type="GO" id="GO:0007165">
    <property type="term" value="P:signal transduction"/>
    <property type="evidence" value="ECO:0007669"/>
    <property type="project" value="UniProtKB-KW"/>
</dbReference>
<organism evidence="7 8">
    <name type="scientific">Methylobacterium nonmethylotrophicum</name>
    <dbReference type="NCBI Taxonomy" id="1141884"/>
    <lineage>
        <taxon>Bacteria</taxon>
        <taxon>Pseudomonadati</taxon>
        <taxon>Pseudomonadota</taxon>
        <taxon>Alphaproteobacteria</taxon>
        <taxon>Hyphomicrobiales</taxon>
        <taxon>Methylobacteriaceae</taxon>
        <taxon>Methylobacterium</taxon>
    </lineage>
</organism>
<evidence type="ECO:0000259" key="5">
    <source>
        <dbReference type="PROSITE" id="PS50111"/>
    </source>
</evidence>
<evidence type="ECO:0000313" key="8">
    <source>
        <dbReference type="Proteomes" id="UP000297535"/>
    </source>
</evidence>
<evidence type="ECO:0000259" key="6">
    <source>
        <dbReference type="PROSITE" id="PS50885"/>
    </source>
</evidence>
<feature type="coiled-coil region" evidence="4">
    <location>
        <begin position="108"/>
        <end position="135"/>
    </location>
</feature>
<dbReference type="CDD" id="cd06225">
    <property type="entry name" value="HAMP"/>
    <property type="match status" value="1"/>
</dbReference>
<dbReference type="OrthoDB" id="3378718at2"/>
<dbReference type="PROSITE" id="PS50111">
    <property type="entry name" value="CHEMOTAXIS_TRANSDUC_2"/>
    <property type="match status" value="1"/>
</dbReference>
<dbReference type="Pfam" id="PF00015">
    <property type="entry name" value="MCPsignal"/>
    <property type="match status" value="1"/>
</dbReference>
<accession>A0A4Z0NH40</accession>
<dbReference type="PANTHER" id="PTHR32089:SF112">
    <property type="entry name" value="LYSOZYME-LIKE PROTEIN-RELATED"/>
    <property type="match status" value="1"/>
</dbReference>
<dbReference type="Proteomes" id="UP000297535">
    <property type="component" value="Unassembled WGS sequence"/>
</dbReference>
<dbReference type="SUPFAM" id="SSF58104">
    <property type="entry name" value="Methyl-accepting chemotaxis protein (MCP) signaling domain"/>
    <property type="match status" value="1"/>
</dbReference>
<keyword evidence="8" id="KW-1185">Reference proteome</keyword>
<dbReference type="SMART" id="SM00283">
    <property type="entry name" value="MA"/>
    <property type="match status" value="1"/>
</dbReference>
<feature type="domain" description="HAMP" evidence="6">
    <location>
        <begin position="64"/>
        <end position="117"/>
    </location>
</feature>
<dbReference type="InterPro" id="IPR004089">
    <property type="entry name" value="MCPsignal_dom"/>
</dbReference>
<dbReference type="Gene3D" id="1.10.287.950">
    <property type="entry name" value="Methyl-accepting chemotaxis protein"/>
    <property type="match status" value="1"/>
</dbReference>
<evidence type="ECO:0000313" key="7">
    <source>
        <dbReference type="EMBL" id="TGD95074.1"/>
    </source>
</evidence>
<comment type="caution">
    <text evidence="7">The sequence shown here is derived from an EMBL/GenBank/DDBJ whole genome shotgun (WGS) entry which is preliminary data.</text>
</comment>
<reference evidence="7 8" key="1">
    <citation type="submission" date="2019-04" db="EMBL/GenBank/DDBJ databases">
        <authorList>
            <person name="Feng G."/>
            <person name="Zhu H."/>
        </authorList>
    </citation>
    <scope>NUCLEOTIDE SEQUENCE [LARGE SCALE GENOMIC DNA]</scope>
    <source>
        <strain evidence="7 8">6HR-1</strain>
    </source>
</reference>
<dbReference type="AlphaFoldDB" id="A0A4Z0NH40"/>
<dbReference type="SMART" id="SM00304">
    <property type="entry name" value="HAMP"/>
    <property type="match status" value="2"/>
</dbReference>
<dbReference type="SUPFAM" id="SSF158472">
    <property type="entry name" value="HAMP domain-like"/>
    <property type="match status" value="1"/>
</dbReference>
<keyword evidence="4" id="KW-0175">Coiled coil</keyword>
<evidence type="ECO:0000256" key="1">
    <source>
        <dbReference type="ARBA" id="ARBA00023224"/>
    </source>
</evidence>